<dbReference type="OMA" id="AIRETCF"/>
<dbReference type="GO" id="GO:0006887">
    <property type="term" value="P:exocytosis"/>
    <property type="evidence" value="ECO:0000318"/>
    <property type="project" value="GO_Central"/>
</dbReference>
<dbReference type="Gramene" id="PHT68804">
    <property type="protein sequence ID" value="PHT68804"/>
    <property type="gene ID" value="T459_28291"/>
</dbReference>
<dbReference type="InterPro" id="IPR004140">
    <property type="entry name" value="Exo70"/>
</dbReference>
<gene>
    <name evidence="6" type="ORF">T459_28291</name>
</gene>
<feature type="region of interest" description="Disordered" evidence="4">
    <location>
        <begin position="142"/>
        <end position="172"/>
    </location>
</feature>
<dbReference type="Pfam" id="PF20669">
    <property type="entry name" value="Exo70_N"/>
    <property type="match status" value="1"/>
</dbReference>
<organism evidence="6 7">
    <name type="scientific">Capsicum annuum</name>
    <name type="common">Capsicum pepper</name>
    <dbReference type="NCBI Taxonomy" id="4072"/>
    <lineage>
        <taxon>Eukaryota</taxon>
        <taxon>Viridiplantae</taxon>
        <taxon>Streptophyta</taxon>
        <taxon>Embryophyta</taxon>
        <taxon>Tracheophyta</taxon>
        <taxon>Spermatophyta</taxon>
        <taxon>Magnoliopsida</taxon>
        <taxon>eudicotyledons</taxon>
        <taxon>Gunneridae</taxon>
        <taxon>Pentapetalae</taxon>
        <taxon>asterids</taxon>
        <taxon>lamiids</taxon>
        <taxon>Solanales</taxon>
        <taxon>Solanaceae</taxon>
        <taxon>Solanoideae</taxon>
        <taxon>Capsiceae</taxon>
        <taxon>Capsicum</taxon>
    </lineage>
</organism>
<dbReference type="PANTHER" id="PTHR12542">
    <property type="entry name" value="EXOCYST COMPLEX PROTEIN EXO70"/>
    <property type="match status" value="1"/>
</dbReference>
<reference evidence="6 7" key="1">
    <citation type="journal article" date="2014" name="Nat. Genet.">
        <title>Genome sequence of the hot pepper provides insights into the evolution of pungency in Capsicum species.</title>
        <authorList>
            <person name="Kim S."/>
            <person name="Park M."/>
            <person name="Yeom S.I."/>
            <person name="Kim Y.M."/>
            <person name="Lee J.M."/>
            <person name="Lee H.A."/>
            <person name="Seo E."/>
            <person name="Choi J."/>
            <person name="Cheong K."/>
            <person name="Kim K.T."/>
            <person name="Jung K."/>
            <person name="Lee G.W."/>
            <person name="Oh S.K."/>
            <person name="Bae C."/>
            <person name="Kim S.B."/>
            <person name="Lee H.Y."/>
            <person name="Kim S.Y."/>
            <person name="Kim M.S."/>
            <person name="Kang B.C."/>
            <person name="Jo Y.D."/>
            <person name="Yang H.B."/>
            <person name="Jeong H.J."/>
            <person name="Kang W.H."/>
            <person name="Kwon J.K."/>
            <person name="Shin C."/>
            <person name="Lim J.Y."/>
            <person name="Park J.H."/>
            <person name="Huh J.H."/>
            <person name="Kim J.S."/>
            <person name="Kim B.D."/>
            <person name="Cohen O."/>
            <person name="Paran I."/>
            <person name="Suh M.C."/>
            <person name="Lee S.B."/>
            <person name="Kim Y.K."/>
            <person name="Shin Y."/>
            <person name="Noh S.J."/>
            <person name="Park J."/>
            <person name="Seo Y.S."/>
            <person name="Kwon S.Y."/>
            <person name="Kim H.A."/>
            <person name="Park J.M."/>
            <person name="Kim H.J."/>
            <person name="Choi S.B."/>
            <person name="Bosland P.W."/>
            <person name="Reeves G."/>
            <person name="Jo S.H."/>
            <person name="Lee B.W."/>
            <person name="Cho H.T."/>
            <person name="Choi H.S."/>
            <person name="Lee M.S."/>
            <person name="Yu Y."/>
            <person name="Do Choi Y."/>
            <person name="Park B.S."/>
            <person name="van Deynze A."/>
            <person name="Ashrafi H."/>
            <person name="Hill T."/>
            <person name="Kim W.T."/>
            <person name="Pai H.S."/>
            <person name="Ahn H.K."/>
            <person name="Yeam I."/>
            <person name="Giovannoni J.J."/>
            <person name="Rose J.K."/>
            <person name="Sorensen I."/>
            <person name="Lee S.J."/>
            <person name="Kim R.W."/>
            <person name="Choi I.Y."/>
            <person name="Choi B.S."/>
            <person name="Lim J.S."/>
            <person name="Lee Y.H."/>
            <person name="Choi D."/>
        </authorList>
    </citation>
    <scope>NUCLEOTIDE SEQUENCE [LARGE SCALE GENOMIC DNA]</scope>
    <source>
        <strain evidence="7">cv. CM334</strain>
    </source>
</reference>
<dbReference type="Pfam" id="PF03081">
    <property type="entry name" value="Exo70_C"/>
    <property type="match status" value="1"/>
</dbReference>
<dbReference type="PANTHER" id="PTHR12542:SF88">
    <property type="entry name" value="EXOCYST SUBUNIT EXO70 FAMILY PROTEIN"/>
    <property type="match status" value="1"/>
</dbReference>
<evidence type="ECO:0000259" key="5">
    <source>
        <dbReference type="Pfam" id="PF03081"/>
    </source>
</evidence>
<feature type="domain" description="Exocyst complex subunit Exo70 C-terminal" evidence="5">
    <location>
        <begin position="244"/>
        <end position="606"/>
    </location>
</feature>
<evidence type="ECO:0000256" key="1">
    <source>
        <dbReference type="ARBA" id="ARBA00006756"/>
    </source>
</evidence>
<feature type="compositionally biased region" description="Acidic residues" evidence="4">
    <location>
        <begin position="151"/>
        <end position="161"/>
    </location>
</feature>
<evidence type="ECO:0000256" key="4">
    <source>
        <dbReference type="SAM" id="MobiDB-lite"/>
    </source>
</evidence>
<dbReference type="STRING" id="4072.A0A1U8F8C6"/>
<comment type="caution">
    <text evidence="6">The sequence shown here is derived from an EMBL/GenBank/DDBJ whole genome shotgun (WGS) entry which is preliminary data.</text>
</comment>
<proteinExistence type="inferred from homology"/>
<feature type="region of interest" description="Disordered" evidence="4">
    <location>
        <begin position="619"/>
        <end position="640"/>
    </location>
</feature>
<dbReference type="KEGG" id="cann:107851952"/>
<comment type="similarity">
    <text evidence="1 3">Belongs to the EXO70 family.</text>
</comment>
<dbReference type="OrthoDB" id="1922221at2759"/>
<comment type="function">
    <text evidence="3">Component of the exocyst complex.</text>
</comment>
<protein>
    <recommendedName>
        <fullName evidence="3">Exocyst subunit Exo70 family protein</fullName>
    </recommendedName>
</protein>
<dbReference type="GO" id="GO:0015031">
    <property type="term" value="P:protein transport"/>
    <property type="evidence" value="ECO:0007669"/>
    <property type="project" value="UniProtKB-KW"/>
</dbReference>
<name>A0A1U8F8C6_CAPAN</name>
<accession>A0A1U8F8C6</accession>
<feature type="compositionally biased region" description="Low complexity" evidence="4">
    <location>
        <begin position="7"/>
        <end position="34"/>
    </location>
</feature>
<dbReference type="EMBL" id="AYRZ02000011">
    <property type="protein sequence ID" value="PHT68804.1"/>
    <property type="molecule type" value="Genomic_DNA"/>
</dbReference>
<keyword evidence="7" id="KW-1185">Reference proteome</keyword>
<keyword evidence="3" id="KW-0268">Exocytosis</keyword>
<sequence length="640" mass="72167">MRTGYFSSSRPSSPLHSSTTSTSNSPSHHTSTFSQSLMEDTINDAGATIKKWDLDTSSSTSFNRVANLFRDFREEAQKFLDAVNNLQHAMHFVIKESSSSELLVHAQNLMQIAMTRLQKEMYTILSGNRYFLDSETLSTRSSRRSTRSSVSDDEDHDDEINETTNNEVSTRASEIERVSELVMANIKAIADCMIGAGYGKECVKIYTLNRKSVIDETLYYLGVQKLTSSQIQKMDWEMLEKKTKTWLNAVKIAVSTLLHGEKILCDHVFSASDTIRETCFSEIAKEGAVTLFAFPEMVAKYKQLSLEKMFTVLDLYNSISELWDEIDFIFTSSSLAMVKSQAVSSLLKLGDASRHMLLEFESAIQKDSSKATAGGGVHPLTRYVMNYLVFLSDYSDAFAEIIVDYPLSAQFPLPESYFVSPSPADDDSPSSAISLRLAWLILILLCKLDGKAQHYKEVSLSYLFLANNLNYVVLKVNKSNLKLLLGSDWLSKHITKIKQYMSNYERMGWNKVLTSLQGNSMVEMSLPEAREWFIKFNSGFEEAYRMQSSWAIPDPKLRDEVKISLAKKIISGYRIFYKKYRESMRSGGAKSVVRFAPDDLQNYLSDLFYGAGFSEHGTTSYNSSLPSSLISTSSSPSHDR</sequence>
<dbReference type="Proteomes" id="UP000222542">
    <property type="component" value="Unassembled WGS sequence"/>
</dbReference>
<dbReference type="SUPFAM" id="SSF74788">
    <property type="entry name" value="Cullin repeat-like"/>
    <property type="match status" value="1"/>
</dbReference>
<dbReference type="Gene3D" id="1.20.1280.170">
    <property type="entry name" value="Exocyst complex component Exo70"/>
    <property type="match status" value="1"/>
</dbReference>
<reference evidence="6 7" key="2">
    <citation type="journal article" date="2017" name="Genome Biol.">
        <title>New reference genome sequences of hot pepper reveal the massive evolution of plant disease-resistance genes by retroduplication.</title>
        <authorList>
            <person name="Kim S."/>
            <person name="Park J."/>
            <person name="Yeom S.I."/>
            <person name="Kim Y.M."/>
            <person name="Seo E."/>
            <person name="Kim K.T."/>
            <person name="Kim M.S."/>
            <person name="Lee J.M."/>
            <person name="Cheong K."/>
            <person name="Shin H.S."/>
            <person name="Kim S.B."/>
            <person name="Han K."/>
            <person name="Lee J."/>
            <person name="Park M."/>
            <person name="Lee H.A."/>
            <person name="Lee H.Y."/>
            <person name="Lee Y."/>
            <person name="Oh S."/>
            <person name="Lee J.H."/>
            <person name="Choi E."/>
            <person name="Choi E."/>
            <person name="Lee S.E."/>
            <person name="Jeon J."/>
            <person name="Kim H."/>
            <person name="Choi G."/>
            <person name="Song H."/>
            <person name="Lee J."/>
            <person name="Lee S.C."/>
            <person name="Kwon J.K."/>
            <person name="Lee H.Y."/>
            <person name="Koo N."/>
            <person name="Hong Y."/>
            <person name="Kim R.W."/>
            <person name="Kang W.H."/>
            <person name="Huh J.H."/>
            <person name="Kang B.C."/>
            <person name="Yang T.J."/>
            <person name="Lee Y.H."/>
            <person name="Bennetzen J.L."/>
            <person name="Choi D."/>
        </authorList>
    </citation>
    <scope>NUCLEOTIDE SEQUENCE [LARGE SCALE GENOMIC DNA]</scope>
    <source>
        <strain evidence="7">cv. CM334</strain>
    </source>
</reference>
<evidence type="ECO:0000313" key="7">
    <source>
        <dbReference type="Proteomes" id="UP000222542"/>
    </source>
</evidence>
<keyword evidence="3" id="KW-0653">Protein transport</keyword>
<dbReference type="InterPro" id="IPR016159">
    <property type="entry name" value="Cullin_repeat-like_dom_sf"/>
</dbReference>
<dbReference type="GO" id="GO:0000145">
    <property type="term" value="C:exocyst"/>
    <property type="evidence" value="ECO:0000318"/>
    <property type="project" value="GO_Central"/>
</dbReference>
<evidence type="ECO:0000256" key="3">
    <source>
        <dbReference type="RuleBase" id="RU365026"/>
    </source>
</evidence>
<dbReference type="AlphaFoldDB" id="A0A1U8F8C6"/>
<keyword evidence="2 3" id="KW-0813">Transport</keyword>
<evidence type="ECO:0000256" key="2">
    <source>
        <dbReference type="ARBA" id="ARBA00022448"/>
    </source>
</evidence>
<evidence type="ECO:0000313" key="6">
    <source>
        <dbReference type="EMBL" id="PHT68804.1"/>
    </source>
</evidence>
<dbReference type="InterPro" id="IPR046364">
    <property type="entry name" value="Exo70_C"/>
</dbReference>
<feature type="region of interest" description="Disordered" evidence="4">
    <location>
        <begin position="1"/>
        <end position="34"/>
    </location>
</feature>
<dbReference type="GO" id="GO:0005546">
    <property type="term" value="F:phosphatidylinositol-4,5-bisphosphate binding"/>
    <property type="evidence" value="ECO:0007669"/>
    <property type="project" value="InterPro"/>
</dbReference>
<accession>A0A1U8EZ57</accession>